<dbReference type="Proteomes" id="UP000319829">
    <property type="component" value="Unassembled WGS sequence"/>
</dbReference>
<sequence length="163" mass="17790">MRQAEGRQDPGNRASHTLSQAEGVRAVSRGALRDVPLRGISEIILVVKDVEASVAFYRDVVGLLVDDVSNKKFAWFWAGAPGTAQRIGITEGPLSFGAAHIRGPHHFAFGTERSRIPELKAALEAHGLEVEGPVEFTFWNALSIYFSDPDGNRVEFCGFGDPR</sequence>
<dbReference type="AlphaFoldDB" id="A0A538SN24"/>
<dbReference type="CDD" id="cd06587">
    <property type="entry name" value="VOC"/>
    <property type="match status" value="1"/>
</dbReference>
<protein>
    <submittedName>
        <fullName evidence="3">VOC family protein</fullName>
    </submittedName>
</protein>
<dbReference type="Pfam" id="PF00903">
    <property type="entry name" value="Glyoxalase"/>
    <property type="match status" value="1"/>
</dbReference>
<dbReference type="SUPFAM" id="SSF54593">
    <property type="entry name" value="Glyoxalase/Bleomycin resistance protein/Dihydroxybiphenyl dioxygenase"/>
    <property type="match status" value="1"/>
</dbReference>
<gene>
    <name evidence="3" type="ORF">E6K74_11600</name>
</gene>
<proteinExistence type="predicted"/>
<dbReference type="PANTHER" id="PTHR21366:SF14">
    <property type="entry name" value="GLYOXALASE DOMAIN-CONTAINING PROTEIN 5"/>
    <property type="match status" value="1"/>
</dbReference>
<dbReference type="InterPro" id="IPR029068">
    <property type="entry name" value="Glyas_Bleomycin-R_OHBP_Dase"/>
</dbReference>
<evidence type="ECO:0000313" key="3">
    <source>
        <dbReference type="EMBL" id="TMQ52779.1"/>
    </source>
</evidence>
<evidence type="ECO:0000256" key="1">
    <source>
        <dbReference type="SAM" id="MobiDB-lite"/>
    </source>
</evidence>
<dbReference type="Gene3D" id="3.10.180.10">
    <property type="entry name" value="2,3-Dihydroxybiphenyl 1,2-Dioxygenase, domain 1"/>
    <property type="match status" value="1"/>
</dbReference>
<comment type="caution">
    <text evidence="3">The sequence shown here is derived from an EMBL/GenBank/DDBJ whole genome shotgun (WGS) entry which is preliminary data.</text>
</comment>
<evidence type="ECO:0000313" key="4">
    <source>
        <dbReference type="Proteomes" id="UP000319829"/>
    </source>
</evidence>
<organism evidence="3 4">
    <name type="scientific">Eiseniibacteriota bacterium</name>
    <dbReference type="NCBI Taxonomy" id="2212470"/>
    <lineage>
        <taxon>Bacteria</taxon>
        <taxon>Candidatus Eiseniibacteriota</taxon>
    </lineage>
</organism>
<dbReference type="PANTHER" id="PTHR21366">
    <property type="entry name" value="GLYOXALASE FAMILY PROTEIN"/>
    <property type="match status" value="1"/>
</dbReference>
<dbReference type="InterPro" id="IPR004360">
    <property type="entry name" value="Glyas_Fos-R_dOase_dom"/>
</dbReference>
<feature type="domain" description="VOC" evidence="2">
    <location>
        <begin position="39"/>
        <end position="159"/>
    </location>
</feature>
<reference evidence="3 4" key="1">
    <citation type="journal article" date="2019" name="Nat. Microbiol.">
        <title>Mediterranean grassland soil C-N compound turnover is dependent on rainfall and depth, and is mediated by genomically divergent microorganisms.</title>
        <authorList>
            <person name="Diamond S."/>
            <person name="Andeer P.F."/>
            <person name="Li Z."/>
            <person name="Crits-Christoph A."/>
            <person name="Burstein D."/>
            <person name="Anantharaman K."/>
            <person name="Lane K.R."/>
            <person name="Thomas B.C."/>
            <person name="Pan C."/>
            <person name="Northen T.R."/>
            <person name="Banfield J.F."/>
        </authorList>
    </citation>
    <scope>NUCLEOTIDE SEQUENCE [LARGE SCALE GENOMIC DNA]</scope>
    <source>
        <strain evidence="3">WS_4</strain>
    </source>
</reference>
<evidence type="ECO:0000259" key="2">
    <source>
        <dbReference type="PROSITE" id="PS51819"/>
    </source>
</evidence>
<dbReference type="InterPro" id="IPR050383">
    <property type="entry name" value="GlyoxalaseI/FosfomycinResist"/>
</dbReference>
<dbReference type="EMBL" id="VBOU01000094">
    <property type="protein sequence ID" value="TMQ52779.1"/>
    <property type="molecule type" value="Genomic_DNA"/>
</dbReference>
<feature type="region of interest" description="Disordered" evidence="1">
    <location>
        <begin position="1"/>
        <end position="20"/>
    </location>
</feature>
<dbReference type="InterPro" id="IPR037523">
    <property type="entry name" value="VOC_core"/>
</dbReference>
<accession>A0A538SN24</accession>
<dbReference type="PROSITE" id="PS51819">
    <property type="entry name" value="VOC"/>
    <property type="match status" value="1"/>
</dbReference>
<name>A0A538SN24_UNCEI</name>
<feature type="compositionally biased region" description="Basic and acidic residues" evidence="1">
    <location>
        <begin position="1"/>
        <end position="10"/>
    </location>
</feature>